<dbReference type="PANTHER" id="PTHR33545">
    <property type="entry name" value="UPF0750 MEMBRANE PROTEIN YITT-RELATED"/>
    <property type="match status" value="1"/>
</dbReference>
<feature type="transmembrane region" description="Helical" evidence="6">
    <location>
        <begin position="192"/>
        <end position="209"/>
    </location>
</feature>
<evidence type="ECO:0000256" key="6">
    <source>
        <dbReference type="SAM" id="Phobius"/>
    </source>
</evidence>
<accession>A0A1T4JLW7</accession>
<dbReference type="InterPro" id="IPR003740">
    <property type="entry name" value="YitT"/>
</dbReference>
<evidence type="ECO:0000256" key="4">
    <source>
        <dbReference type="ARBA" id="ARBA00022989"/>
    </source>
</evidence>
<dbReference type="RefSeq" id="WP_234982875.1">
    <property type="nucleotide sequence ID" value="NZ_FUWO01000001.1"/>
</dbReference>
<dbReference type="Proteomes" id="UP000189941">
    <property type="component" value="Unassembled WGS sequence"/>
</dbReference>
<dbReference type="GO" id="GO:0005886">
    <property type="term" value="C:plasma membrane"/>
    <property type="evidence" value="ECO:0007669"/>
    <property type="project" value="UniProtKB-SubCell"/>
</dbReference>
<evidence type="ECO:0000256" key="5">
    <source>
        <dbReference type="ARBA" id="ARBA00023136"/>
    </source>
</evidence>
<gene>
    <name evidence="7" type="ORF">SAMN02746011_00135</name>
</gene>
<evidence type="ECO:0000313" key="7">
    <source>
        <dbReference type="EMBL" id="SJZ31128.1"/>
    </source>
</evidence>
<feature type="transmembrane region" description="Helical" evidence="6">
    <location>
        <begin position="45"/>
        <end position="69"/>
    </location>
</feature>
<keyword evidence="2" id="KW-1003">Cell membrane</keyword>
<keyword evidence="4 6" id="KW-1133">Transmembrane helix</keyword>
<comment type="subcellular location">
    <subcellularLocation>
        <location evidence="1">Cell membrane</location>
        <topology evidence="1">Multi-pass membrane protein</topology>
    </subcellularLocation>
</comment>
<evidence type="ECO:0000256" key="2">
    <source>
        <dbReference type="ARBA" id="ARBA00022475"/>
    </source>
</evidence>
<dbReference type="InterPro" id="IPR051461">
    <property type="entry name" value="UPF0750_membrane"/>
</dbReference>
<dbReference type="AlphaFoldDB" id="A0A1T4JLW7"/>
<evidence type="ECO:0000256" key="1">
    <source>
        <dbReference type="ARBA" id="ARBA00004651"/>
    </source>
</evidence>
<feature type="transmembrane region" description="Helical" evidence="6">
    <location>
        <begin position="122"/>
        <end position="139"/>
    </location>
</feature>
<proteinExistence type="predicted"/>
<feature type="transmembrane region" description="Helical" evidence="6">
    <location>
        <begin position="89"/>
        <end position="110"/>
    </location>
</feature>
<dbReference type="EMBL" id="FUWO01000001">
    <property type="protein sequence ID" value="SJZ31128.1"/>
    <property type="molecule type" value="Genomic_DNA"/>
</dbReference>
<keyword evidence="5 6" id="KW-0472">Membrane</keyword>
<evidence type="ECO:0000256" key="3">
    <source>
        <dbReference type="ARBA" id="ARBA00022692"/>
    </source>
</evidence>
<protein>
    <submittedName>
        <fullName evidence="7">Uncharacterized 5xTM membrane BCR, YitT family COG1284</fullName>
    </submittedName>
</protein>
<dbReference type="STRING" id="1121925.SAMN02746011_00135"/>
<evidence type="ECO:0000313" key="8">
    <source>
        <dbReference type="Proteomes" id="UP000189941"/>
    </source>
</evidence>
<dbReference type="PANTHER" id="PTHR33545:SF9">
    <property type="entry name" value="UPF0750 MEMBRANE PROTEIN YITE"/>
    <property type="match status" value="1"/>
</dbReference>
<dbReference type="Pfam" id="PF02588">
    <property type="entry name" value="YitT_membrane"/>
    <property type="match status" value="1"/>
</dbReference>
<reference evidence="8" key="1">
    <citation type="submission" date="2017-02" db="EMBL/GenBank/DDBJ databases">
        <authorList>
            <person name="Varghese N."/>
            <person name="Submissions S."/>
        </authorList>
    </citation>
    <scope>NUCLEOTIDE SEQUENCE [LARGE SCALE GENOMIC DNA]</scope>
    <source>
        <strain evidence="8">DSM 15739</strain>
    </source>
</reference>
<keyword evidence="3 6" id="KW-0812">Transmembrane</keyword>
<organism evidence="7 8">
    <name type="scientific">Globicatella sulfidifaciens DSM 15739</name>
    <dbReference type="NCBI Taxonomy" id="1121925"/>
    <lineage>
        <taxon>Bacteria</taxon>
        <taxon>Bacillati</taxon>
        <taxon>Bacillota</taxon>
        <taxon>Bacilli</taxon>
        <taxon>Lactobacillales</taxon>
        <taxon>Aerococcaceae</taxon>
        <taxon>Globicatella</taxon>
    </lineage>
</organism>
<keyword evidence="8" id="KW-1185">Reference proteome</keyword>
<name>A0A1T4JLW7_9LACT</name>
<feature type="transmembrane region" description="Helical" evidence="6">
    <location>
        <begin position="145"/>
        <end position="165"/>
    </location>
</feature>
<sequence>MKIVVRKNKSLFTKIQALSNQSLKLAHRGYSFTLKRLVAWLELSWGDIGMILLGNLIMCFAIVNIHIPAKITEGGVIGLSIVLSKLTHLSPGIINLPIDILLYGLGILLLKEGFFKKAIFSTLIYVLMYSLVEAVGPVLPSLEHLPVVAAILGGLLLGIGCGLVVSRGCVAGGDDCYALIVANRTSISLGKAYFLADILVLTLSVILYMPLVNGLISLLTTFISSFIIGQFEVEIPTVKVEVSRVKQA</sequence>